<dbReference type="Pfam" id="PF02190">
    <property type="entry name" value="LON_substr_bdg"/>
    <property type="match status" value="1"/>
</dbReference>
<gene>
    <name evidence="2" type="ORF">J8C05_10825</name>
</gene>
<proteinExistence type="predicted"/>
<dbReference type="InterPro" id="IPR015947">
    <property type="entry name" value="PUA-like_sf"/>
</dbReference>
<reference evidence="2 3" key="1">
    <citation type="submission" date="2021-03" db="EMBL/GenBank/DDBJ databases">
        <title>Genomic and phenotypic characterization of Chloracidobacterium isolates provides evidence for multiple species.</title>
        <authorList>
            <person name="Saini M.K."/>
            <person name="Costas A.M.G."/>
            <person name="Tank M."/>
            <person name="Bryant D.A."/>
        </authorList>
    </citation>
    <scope>NUCLEOTIDE SEQUENCE [LARGE SCALE GENOMIC DNA]</scope>
    <source>
        <strain evidence="2 3">N</strain>
    </source>
</reference>
<keyword evidence="3" id="KW-1185">Reference proteome</keyword>
<accession>A0ABX8B271</accession>
<dbReference type="SMART" id="SM00464">
    <property type="entry name" value="LON"/>
    <property type="match status" value="1"/>
</dbReference>
<protein>
    <submittedName>
        <fullName evidence="2">LON peptidase substrate-binding domain-containing protein</fullName>
    </submittedName>
</protein>
<dbReference type="InterPro" id="IPR003111">
    <property type="entry name" value="Lon_prtase_N"/>
</dbReference>
<evidence type="ECO:0000313" key="2">
    <source>
        <dbReference type="EMBL" id="QUV93840.1"/>
    </source>
</evidence>
<organism evidence="2 3">
    <name type="scientific">Chloracidobacterium sp. N</name>
    <dbReference type="NCBI Taxonomy" id="2821540"/>
    <lineage>
        <taxon>Bacteria</taxon>
        <taxon>Pseudomonadati</taxon>
        <taxon>Acidobacteriota</taxon>
        <taxon>Terriglobia</taxon>
        <taxon>Terriglobales</taxon>
        <taxon>Acidobacteriaceae</taxon>
        <taxon>Chloracidobacterium</taxon>
        <taxon>Chloracidobacterium aggregatum</taxon>
    </lineage>
</organism>
<name>A0ABX8B271_9BACT</name>
<dbReference type="InterPro" id="IPR046336">
    <property type="entry name" value="Lon_prtase_N_sf"/>
</dbReference>
<dbReference type="PANTHER" id="PTHR46732:SF8">
    <property type="entry name" value="ATP-DEPENDENT PROTEASE LA (LON) DOMAIN PROTEIN"/>
    <property type="match status" value="1"/>
</dbReference>
<dbReference type="Gene3D" id="2.30.130.40">
    <property type="entry name" value="LON domain-like"/>
    <property type="match status" value="1"/>
</dbReference>
<dbReference type="Proteomes" id="UP000677668">
    <property type="component" value="Chromosome 1"/>
</dbReference>
<dbReference type="Gene3D" id="1.20.58.1480">
    <property type="match status" value="1"/>
</dbReference>
<evidence type="ECO:0000313" key="3">
    <source>
        <dbReference type="Proteomes" id="UP000677668"/>
    </source>
</evidence>
<dbReference type="PANTHER" id="PTHR46732">
    <property type="entry name" value="ATP-DEPENDENT PROTEASE LA (LON) DOMAIN PROTEIN"/>
    <property type="match status" value="1"/>
</dbReference>
<feature type="domain" description="Lon N-terminal" evidence="1">
    <location>
        <begin position="5"/>
        <end position="203"/>
    </location>
</feature>
<evidence type="ECO:0000259" key="1">
    <source>
        <dbReference type="PROSITE" id="PS51787"/>
    </source>
</evidence>
<sequence length="234" mass="26536">MNQPLPILEGTKRIPIFPLPVALFPGMMLPLHIFEERYKAMVRDCLAGEKIFGVTFVRGREGFPPPVGRVGCAAFILATVPLEEGRMNILTTGLARYHALEYFQDEPYLEGLVTFFDDQPVREDLTEMAETVRVTFKRTVKAIRAMSREDDNFPDELPEDPRALSFLVASLLQMSEEQKMALMELTDTRERLERLRRLLLPAAEKYELRAAINELAKTNGHSSRGILGDPDPES</sequence>
<dbReference type="EMBL" id="CP072642">
    <property type="protein sequence ID" value="QUV93840.1"/>
    <property type="molecule type" value="Genomic_DNA"/>
</dbReference>
<dbReference type="RefSeq" id="WP_211422180.1">
    <property type="nucleotide sequence ID" value="NZ_CP072642.1"/>
</dbReference>
<dbReference type="PROSITE" id="PS51787">
    <property type="entry name" value="LON_N"/>
    <property type="match status" value="1"/>
</dbReference>
<dbReference type="SUPFAM" id="SSF88697">
    <property type="entry name" value="PUA domain-like"/>
    <property type="match status" value="1"/>
</dbReference>